<evidence type="ECO:0000313" key="4">
    <source>
        <dbReference type="EMBL" id="PXX51937.1"/>
    </source>
</evidence>
<feature type="region of interest" description="Disordered" evidence="1">
    <location>
        <begin position="21"/>
        <end position="78"/>
    </location>
</feature>
<dbReference type="EMBL" id="QJKD01000008">
    <property type="protein sequence ID" value="PXX51937.1"/>
    <property type="molecule type" value="Genomic_DNA"/>
</dbReference>
<dbReference type="PROSITE" id="PS50902">
    <property type="entry name" value="FLAVODOXIN_LIKE"/>
    <property type="match status" value="1"/>
</dbReference>
<dbReference type="GeneID" id="86062430"/>
<keyword evidence="2" id="KW-0732">Signal</keyword>
<organism evidence="4 5">
    <name type="scientific">Hungatella effluvii</name>
    <dbReference type="NCBI Taxonomy" id="1096246"/>
    <lineage>
        <taxon>Bacteria</taxon>
        <taxon>Bacillati</taxon>
        <taxon>Bacillota</taxon>
        <taxon>Clostridia</taxon>
        <taxon>Lachnospirales</taxon>
        <taxon>Lachnospiraceae</taxon>
        <taxon>Hungatella</taxon>
    </lineage>
</organism>
<dbReference type="PANTHER" id="PTHR39201:SF1">
    <property type="entry name" value="FLAVODOXIN-LIKE DOMAIN-CONTAINING PROTEIN"/>
    <property type="match status" value="1"/>
</dbReference>
<evidence type="ECO:0000256" key="1">
    <source>
        <dbReference type="SAM" id="MobiDB-lite"/>
    </source>
</evidence>
<sequence>MKKLTMILLSLSMAFGLAACGKNQAPDSTPEATQTVTEAATEDVTQAVTEAAAQKASEEPQTSETDESEPAEPMEGDGKTLVVYFSRSGNTEEIAKYIAEQTDSATYEIIPLNPYPDDYTETTEVAKAEKDNNERPEIKNPLASVEEYDRIVIGYPIWWHSAPMVIGTFLESYDLSNIDIYPFSQSASMDTEQFEQSMDFIRDCAGDAVVHEGLFAGASDTEDITAWLAENGLIK</sequence>
<dbReference type="GO" id="GO:0009055">
    <property type="term" value="F:electron transfer activity"/>
    <property type="evidence" value="ECO:0007669"/>
    <property type="project" value="InterPro"/>
</dbReference>
<feature type="domain" description="Flavodoxin-like" evidence="3">
    <location>
        <begin position="80"/>
        <end position="235"/>
    </location>
</feature>
<evidence type="ECO:0000256" key="2">
    <source>
        <dbReference type="SAM" id="SignalP"/>
    </source>
</evidence>
<comment type="caution">
    <text evidence="4">The sequence shown here is derived from an EMBL/GenBank/DDBJ whole genome shotgun (WGS) entry which is preliminary data.</text>
</comment>
<name>A0A2V3Y1E4_9FIRM</name>
<accession>A0A2V3Y1E4</accession>
<feature type="chain" id="PRO_5039080451" evidence="2">
    <location>
        <begin position="19"/>
        <end position="235"/>
    </location>
</feature>
<keyword evidence="5" id="KW-1185">Reference proteome</keyword>
<dbReference type="RefSeq" id="WP_110323761.1">
    <property type="nucleotide sequence ID" value="NZ_QJKD01000008.1"/>
</dbReference>
<protein>
    <submittedName>
        <fullName evidence="4">Flavodoxin</fullName>
    </submittedName>
</protein>
<dbReference type="InterPro" id="IPR001226">
    <property type="entry name" value="Flavodoxin_CS"/>
</dbReference>
<dbReference type="PROSITE" id="PS00201">
    <property type="entry name" value="FLAVODOXIN"/>
    <property type="match status" value="1"/>
</dbReference>
<dbReference type="PROSITE" id="PS51257">
    <property type="entry name" value="PROKAR_LIPOPROTEIN"/>
    <property type="match status" value="1"/>
</dbReference>
<dbReference type="GO" id="GO:0010181">
    <property type="term" value="F:FMN binding"/>
    <property type="evidence" value="ECO:0007669"/>
    <property type="project" value="InterPro"/>
</dbReference>
<dbReference type="PANTHER" id="PTHR39201">
    <property type="entry name" value="EXPORTED PROTEIN-RELATED"/>
    <property type="match status" value="1"/>
</dbReference>
<dbReference type="InterPro" id="IPR029039">
    <property type="entry name" value="Flavoprotein-like_sf"/>
</dbReference>
<dbReference type="SUPFAM" id="SSF52218">
    <property type="entry name" value="Flavoproteins"/>
    <property type="match status" value="1"/>
</dbReference>
<reference evidence="4 5" key="1">
    <citation type="submission" date="2018-05" db="EMBL/GenBank/DDBJ databases">
        <title>Genomic Encyclopedia of Type Strains, Phase IV (KMG-IV): sequencing the most valuable type-strain genomes for metagenomic binning, comparative biology and taxonomic classification.</title>
        <authorList>
            <person name="Goeker M."/>
        </authorList>
    </citation>
    <scope>NUCLEOTIDE SEQUENCE [LARGE SCALE GENOMIC DNA]</scope>
    <source>
        <strain evidence="4 5">DSM 24995</strain>
    </source>
</reference>
<dbReference type="Gene3D" id="3.40.50.360">
    <property type="match status" value="1"/>
</dbReference>
<dbReference type="GO" id="GO:0016651">
    <property type="term" value="F:oxidoreductase activity, acting on NAD(P)H"/>
    <property type="evidence" value="ECO:0007669"/>
    <property type="project" value="UniProtKB-ARBA"/>
</dbReference>
<dbReference type="Proteomes" id="UP000248057">
    <property type="component" value="Unassembled WGS sequence"/>
</dbReference>
<feature type="signal peptide" evidence="2">
    <location>
        <begin position="1"/>
        <end position="18"/>
    </location>
</feature>
<evidence type="ECO:0000313" key="5">
    <source>
        <dbReference type="Proteomes" id="UP000248057"/>
    </source>
</evidence>
<feature type="compositionally biased region" description="Low complexity" evidence="1">
    <location>
        <begin position="29"/>
        <end position="54"/>
    </location>
</feature>
<dbReference type="AlphaFoldDB" id="A0A2V3Y1E4"/>
<feature type="compositionally biased region" description="Acidic residues" evidence="1">
    <location>
        <begin position="64"/>
        <end position="75"/>
    </location>
</feature>
<evidence type="ECO:0000259" key="3">
    <source>
        <dbReference type="PROSITE" id="PS50902"/>
    </source>
</evidence>
<dbReference type="Pfam" id="PF12682">
    <property type="entry name" value="Flavodoxin_4"/>
    <property type="match status" value="1"/>
</dbReference>
<dbReference type="InterPro" id="IPR008254">
    <property type="entry name" value="Flavodoxin/NO_synth"/>
</dbReference>
<proteinExistence type="predicted"/>
<gene>
    <name evidence="4" type="ORF">DFR60_10820</name>
</gene>